<evidence type="ECO:0000256" key="1">
    <source>
        <dbReference type="SAM" id="MobiDB-lite"/>
    </source>
</evidence>
<reference evidence="2 3" key="2">
    <citation type="journal article" date="2017" name="Nature">
        <title>The Apostasia genome and the evolution of orchids.</title>
        <authorList>
            <person name="Zhang G.Q."/>
            <person name="Liu K.W."/>
            <person name="Li Z."/>
            <person name="Lohaus R."/>
            <person name="Hsiao Y.Y."/>
            <person name="Niu S.C."/>
            <person name="Wang J.Y."/>
            <person name="Lin Y.C."/>
            <person name="Xu Q."/>
            <person name="Chen L.J."/>
            <person name="Yoshida K."/>
            <person name="Fujiwara S."/>
            <person name="Wang Z.W."/>
            <person name="Zhang Y.Q."/>
            <person name="Mitsuda N."/>
            <person name="Wang M."/>
            <person name="Liu G.H."/>
            <person name="Pecoraro L."/>
            <person name="Huang H.X."/>
            <person name="Xiao X.J."/>
            <person name="Lin M."/>
            <person name="Wu X.Y."/>
            <person name="Wu W.L."/>
            <person name="Chen Y.Y."/>
            <person name="Chang S.B."/>
            <person name="Sakamoto S."/>
            <person name="Ohme-Takagi M."/>
            <person name="Yagi M."/>
            <person name="Zeng S.J."/>
            <person name="Shen C.Y."/>
            <person name="Yeh C.M."/>
            <person name="Luo Y.B."/>
            <person name="Tsai W.C."/>
            <person name="Van de Peer Y."/>
            <person name="Liu Z.J."/>
        </authorList>
    </citation>
    <scope>NUCLEOTIDE SEQUENCE [LARGE SCALE GENOMIC DNA]</scope>
    <source>
        <tissue evidence="2">The whole plant</tissue>
    </source>
</reference>
<dbReference type="AlphaFoldDB" id="A0A2I0WQQ4"/>
<proteinExistence type="predicted"/>
<evidence type="ECO:0000313" key="2">
    <source>
        <dbReference type="EMBL" id="PKU77988.1"/>
    </source>
</evidence>
<dbReference type="Proteomes" id="UP000233837">
    <property type="component" value="Unassembled WGS sequence"/>
</dbReference>
<feature type="region of interest" description="Disordered" evidence="1">
    <location>
        <begin position="1"/>
        <end position="56"/>
    </location>
</feature>
<gene>
    <name evidence="2" type="ORF">MA16_Dca011608</name>
</gene>
<feature type="compositionally biased region" description="Basic and acidic residues" evidence="1">
    <location>
        <begin position="1"/>
        <end position="14"/>
    </location>
</feature>
<name>A0A2I0WQQ4_9ASPA</name>
<organism evidence="2 3">
    <name type="scientific">Dendrobium catenatum</name>
    <dbReference type="NCBI Taxonomy" id="906689"/>
    <lineage>
        <taxon>Eukaryota</taxon>
        <taxon>Viridiplantae</taxon>
        <taxon>Streptophyta</taxon>
        <taxon>Embryophyta</taxon>
        <taxon>Tracheophyta</taxon>
        <taxon>Spermatophyta</taxon>
        <taxon>Magnoliopsida</taxon>
        <taxon>Liliopsida</taxon>
        <taxon>Asparagales</taxon>
        <taxon>Orchidaceae</taxon>
        <taxon>Epidendroideae</taxon>
        <taxon>Malaxideae</taxon>
        <taxon>Dendrobiinae</taxon>
        <taxon>Dendrobium</taxon>
    </lineage>
</organism>
<dbReference type="EMBL" id="KZ502480">
    <property type="protein sequence ID" value="PKU77988.1"/>
    <property type="molecule type" value="Genomic_DNA"/>
</dbReference>
<reference evidence="2 3" key="1">
    <citation type="journal article" date="2016" name="Sci. Rep.">
        <title>The Dendrobium catenatum Lindl. genome sequence provides insights into polysaccharide synthase, floral development and adaptive evolution.</title>
        <authorList>
            <person name="Zhang G.Q."/>
            <person name="Xu Q."/>
            <person name="Bian C."/>
            <person name="Tsai W.C."/>
            <person name="Yeh C.M."/>
            <person name="Liu K.W."/>
            <person name="Yoshida K."/>
            <person name="Zhang L.S."/>
            <person name="Chang S.B."/>
            <person name="Chen F."/>
            <person name="Shi Y."/>
            <person name="Su Y.Y."/>
            <person name="Zhang Y.Q."/>
            <person name="Chen L.J."/>
            <person name="Yin Y."/>
            <person name="Lin M."/>
            <person name="Huang H."/>
            <person name="Deng H."/>
            <person name="Wang Z.W."/>
            <person name="Zhu S.L."/>
            <person name="Zhao X."/>
            <person name="Deng C."/>
            <person name="Niu S.C."/>
            <person name="Huang J."/>
            <person name="Wang M."/>
            <person name="Liu G.H."/>
            <person name="Yang H.J."/>
            <person name="Xiao X.J."/>
            <person name="Hsiao Y.Y."/>
            <person name="Wu W.L."/>
            <person name="Chen Y.Y."/>
            <person name="Mitsuda N."/>
            <person name="Ohme-Takagi M."/>
            <person name="Luo Y.B."/>
            <person name="Van de Peer Y."/>
            <person name="Liu Z.J."/>
        </authorList>
    </citation>
    <scope>NUCLEOTIDE SEQUENCE [LARGE SCALE GENOMIC DNA]</scope>
    <source>
        <tissue evidence="2">The whole plant</tissue>
    </source>
</reference>
<protein>
    <submittedName>
        <fullName evidence="2">Uncharacterized protein</fullName>
    </submittedName>
</protein>
<evidence type="ECO:0000313" key="3">
    <source>
        <dbReference type="Proteomes" id="UP000233837"/>
    </source>
</evidence>
<sequence length="56" mass="6146">MLLEIDKSEGKENDNADDEGEAVSHKWGHLRHFFPSKPREAGGSSGPREVAKGRGK</sequence>
<accession>A0A2I0WQQ4</accession>
<keyword evidence="3" id="KW-1185">Reference proteome</keyword>